<evidence type="ECO:0000313" key="2">
    <source>
        <dbReference type="Proteomes" id="UP001287282"/>
    </source>
</evidence>
<name>A0ABU3X856_9BACI</name>
<gene>
    <name evidence="1" type="ORF">RYX56_06380</name>
</gene>
<reference evidence="1 2" key="1">
    <citation type="submission" date="2023-10" db="EMBL/GenBank/DDBJ databases">
        <title>Screening of Alkalihalobacillus lindianensis BZ-TG-R113 and Its Alleviation of Salt Stress on Rapeseed Growth.</title>
        <authorList>
            <person name="Zhao B."/>
            <person name="Guo T."/>
        </authorList>
    </citation>
    <scope>NUCLEOTIDE SEQUENCE [LARGE SCALE GENOMIC DNA]</scope>
    <source>
        <strain evidence="1 2">BZ-TG-R113</strain>
    </source>
</reference>
<sequence length="284" mass="33313">MKKPRTPFEKAIDFIEGRITEKEYLSEKTRDSAGREILDRQDLPLLKEDMSLFRKYLLTLSLQGRFTILLRREFLGMPQTSLVDKYGINKDKIRILKGQHHPSKVNKKVAIRPINSNQDLSNELLANLAIFWRVPISWIQPGTPEQSWTIDHFKYLPDPFFSVEQFHVYLNQTEELALKERIKIKHTKPNHWVYDVRGVILKISAHQNIYLRVAIWENGGFIIEIFSINNELNDFVTLKEILQGYGPLKVGYCYTVIKNRINIVIIAKSRSENFTIPNEVRDFN</sequence>
<dbReference type="Proteomes" id="UP001287282">
    <property type="component" value="Unassembled WGS sequence"/>
</dbReference>
<dbReference type="RefSeq" id="WP_317121218.1">
    <property type="nucleotide sequence ID" value="NZ_JAWJBA010000001.1"/>
</dbReference>
<proteinExistence type="predicted"/>
<dbReference type="EMBL" id="JAWJBA010000001">
    <property type="protein sequence ID" value="MDV2683998.1"/>
    <property type="molecule type" value="Genomic_DNA"/>
</dbReference>
<accession>A0ABU3X856</accession>
<organism evidence="1 2">
    <name type="scientific">Alkalihalophilus lindianensis</name>
    <dbReference type="NCBI Taxonomy" id="1630542"/>
    <lineage>
        <taxon>Bacteria</taxon>
        <taxon>Bacillati</taxon>
        <taxon>Bacillota</taxon>
        <taxon>Bacilli</taxon>
        <taxon>Bacillales</taxon>
        <taxon>Bacillaceae</taxon>
        <taxon>Alkalihalophilus</taxon>
    </lineage>
</organism>
<protein>
    <submittedName>
        <fullName evidence="1">Uncharacterized protein</fullName>
    </submittedName>
</protein>
<comment type="caution">
    <text evidence="1">The sequence shown here is derived from an EMBL/GenBank/DDBJ whole genome shotgun (WGS) entry which is preliminary data.</text>
</comment>
<keyword evidence="2" id="KW-1185">Reference proteome</keyword>
<evidence type="ECO:0000313" key="1">
    <source>
        <dbReference type="EMBL" id="MDV2683998.1"/>
    </source>
</evidence>